<dbReference type="EMBL" id="CP015199">
    <property type="protein sequence ID" value="ANF49670.1"/>
    <property type="molecule type" value="Genomic_DNA"/>
</dbReference>
<evidence type="ECO:0000313" key="3">
    <source>
        <dbReference type="Proteomes" id="UP000077824"/>
    </source>
</evidence>
<feature type="transmembrane region" description="Helical" evidence="1">
    <location>
        <begin position="145"/>
        <end position="168"/>
    </location>
</feature>
<evidence type="ECO:0000256" key="1">
    <source>
        <dbReference type="SAM" id="Phobius"/>
    </source>
</evidence>
<name>A0A172XS14_9FLAO</name>
<dbReference type="AlphaFoldDB" id="A0A172XS14"/>
<feature type="transmembrane region" description="Helical" evidence="1">
    <location>
        <begin position="44"/>
        <end position="61"/>
    </location>
</feature>
<dbReference type="RefSeq" id="WP_066751252.1">
    <property type="nucleotide sequence ID" value="NZ_CP015199.1"/>
</dbReference>
<dbReference type="Proteomes" id="UP000077824">
    <property type="component" value="Chromosome"/>
</dbReference>
<dbReference type="KEGG" id="chh:A0O34_03550"/>
<dbReference type="OrthoDB" id="1257270at2"/>
<gene>
    <name evidence="2" type="ORF">A0O34_03550</name>
</gene>
<keyword evidence="3" id="KW-1185">Reference proteome</keyword>
<keyword evidence="1" id="KW-0472">Membrane</keyword>
<keyword evidence="1" id="KW-0812">Transmembrane</keyword>
<reference evidence="2 3" key="1">
    <citation type="submission" date="2016-04" db="EMBL/GenBank/DDBJ databases">
        <title>Complete Genome Sequence of Chryseobacterium sp. IHBB 10212.</title>
        <authorList>
            <person name="Pal M."/>
            <person name="Swarnkar M.K."/>
            <person name="Kaushal K."/>
            <person name="Chhibber S."/>
            <person name="Singh A.K."/>
            <person name="Gulati A."/>
        </authorList>
    </citation>
    <scope>NUCLEOTIDE SEQUENCE [LARGE SCALE GENOMIC DNA]</scope>
    <source>
        <strain evidence="2 3">IHBB 10212</strain>
    </source>
</reference>
<dbReference type="STRING" id="1685010.A0O34_03550"/>
<protein>
    <submittedName>
        <fullName evidence="2">Uncharacterized protein</fullName>
    </submittedName>
</protein>
<accession>A0A172XS14</accession>
<keyword evidence="1" id="KW-1133">Transmembrane helix</keyword>
<evidence type="ECO:0000313" key="2">
    <source>
        <dbReference type="EMBL" id="ANF49670.1"/>
    </source>
</evidence>
<proteinExistence type="predicted"/>
<sequence length="173" mass="20367">MSKKLPFTAKGYYHQTILRTAYLWLPVFAIVIFICSYFEKFRFILYLSVGGATYAFIIDQLKKKAVQINFSEGKIQIDNIPVALSAVENYYISLPLNELIMLRVKTKEKNEAVYVEKEQQENIKEFFRNNNIPEKKISYDNYLQYGHLILPFVGLLICAVVYKLHYYIQYGFN</sequence>
<organism evidence="2 3">
    <name type="scientific">Chryseobacterium glaciei</name>
    <dbReference type="NCBI Taxonomy" id="1685010"/>
    <lineage>
        <taxon>Bacteria</taxon>
        <taxon>Pseudomonadati</taxon>
        <taxon>Bacteroidota</taxon>
        <taxon>Flavobacteriia</taxon>
        <taxon>Flavobacteriales</taxon>
        <taxon>Weeksellaceae</taxon>
        <taxon>Chryseobacterium group</taxon>
        <taxon>Chryseobacterium</taxon>
    </lineage>
</organism>
<feature type="transmembrane region" description="Helical" evidence="1">
    <location>
        <begin position="21"/>
        <end position="38"/>
    </location>
</feature>